<evidence type="ECO:0000259" key="9">
    <source>
        <dbReference type="Pfam" id="PF09811"/>
    </source>
</evidence>
<keyword evidence="11" id="KW-1185">Reference proteome</keyword>
<dbReference type="PANTHER" id="PTHR18829:SF0">
    <property type="entry name" value="PROTEIN YAE1 HOMOLOG"/>
    <property type="match status" value="1"/>
</dbReference>
<dbReference type="Pfam" id="PF09811">
    <property type="entry name" value="Yae1_N"/>
    <property type="match status" value="1"/>
</dbReference>
<keyword evidence="6" id="KW-0963">Cytoplasm</keyword>
<dbReference type="InterPro" id="IPR019191">
    <property type="entry name" value="Essential_protein_Yae1_N"/>
</dbReference>
<evidence type="ECO:0000313" key="11">
    <source>
        <dbReference type="Proteomes" id="UP001204833"/>
    </source>
</evidence>
<evidence type="ECO:0000256" key="5">
    <source>
        <dbReference type="ARBA" id="ARBA00018400"/>
    </source>
</evidence>
<dbReference type="RefSeq" id="XP_051608004.1">
    <property type="nucleotide sequence ID" value="XM_051752935.1"/>
</dbReference>
<feature type="compositionally biased region" description="Basic and acidic residues" evidence="8">
    <location>
        <begin position="25"/>
        <end position="34"/>
    </location>
</feature>
<dbReference type="GO" id="GO:0005634">
    <property type="term" value="C:nucleus"/>
    <property type="evidence" value="ECO:0007669"/>
    <property type="project" value="UniProtKB-SubCell"/>
</dbReference>
<feature type="domain" description="Essential protein Yae1 N-terminal" evidence="9">
    <location>
        <begin position="49"/>
        <end position="87"/>
    </location>
</feature>
<dbReference type="GO" id="GO:0005737">
    <property type="term" value="C:cytoplasm"/>
    <property type="evidence" value="ECO:0007669"/>
    <property type="project" value="UniProtKB-SubCell"/>
</dbReference>
<feature type="region of interest" description="Disordered" evidence="8">
    <location>
        <begin position="1"/>
        <end position="35"/>
    </location>
</feature>
<proteinExistence type="inferred from homology"/>
<dbReference type="PANTHER" id="PTHR18829">
    <property type="entry name" value="PROTEIN YAE1 HOMOLOG"/>
    <property type="match status" value="1"/>
</dbReference>
<dbReference type="GeneID" id="76151566"/>
<evidence type="ECO:0000256" key="2">
    <source>
        <dbReference type="ARBA" id="ARBA00004496"/>
    </source>
</evidence>
<evidence type="ECO:0000256" key="1">
    <source>
        <dbReference type="ARBA" id="ARBA00004123"/>
    </source>
</evidence>
<reference evidence="10 11" key="1">
    <citation type="journal article" date="2022" name="DNA Res.">
        <title>Genome analysis of five recently described species of the CUG-Ser clade uncovers Candida theae as a new hybrid lineage with pathogenic potential in the Candida parapsilosis species complex.</title>
        <authorList>
            <person name="Mixao V."/>
            <person name="Del Olmo V."/>
            <person name="Hegedusova E."/>
            <person name="Saus E."/>
            <person name="Pryszcz L."/>
            <person name="Cillingova A."/>
            <person name="Nosek J."/>
            <person name="Gabaldon T."/>
        </authorList>
    </citation>
    <scope>NUCLEOTIDE SEQUENCE [LARGE SCALE GENOMIC DNA]</scope>
    <source>
        <strain evidence="10 11">CBS 12239</strain>
    </source>
</reference>
<gene>
    <name evidence="10" type="ORF">KGF57_003508</name>
</gene>
<accession>A0AAD5BCX2</accession>
<comment type="similarity">
    <text evidence="3">Belongs to the YAE1 family.</text>
</comment>
<dbReference type="InterPro" id="IPR038881">
    <property type="entry name" value="Yae1-like"/>
</dbReference>
<name>A0AAD5BCX2_9ASCO</name>
<protein>
    <recommendedName>
        <fullName evidence="5">Protein YAE1</fullName>
    </recommendedName>
    <alternativeName>
        <fullName evidence="4">Protein yae1</fullName>
    </alternativeName>
</protein>
<dbReference type="Proteomes" id="UP001204833">
    <property type="component" value="Unassembled WGS sequence"/>
</dbReference>
<feature type="compositionally biased region" description="Acidic residues" evidence="8">
    <location>
        <begin position="12"/>
        <end position="24"/>
    </location>
</feature>
<dbReference type="AlphaFoldDB" id="A0AAD5BCX2"/>
<evidence type="ECO:0000256" key="8">
    <source>
        <dbReference type="SAM" id="MobiDB-lite"/>
    </source>
</evidence>
<dbReference type="EMBL" id="JAIHNG010000129">
    <property type="protein sequence ID" value="KAI5956022.1"/>
    <property type="molecule type" value="Genomic_DNA"/>
</dbReference>
<evidence type="ECO:0000313" key="10">
    <source>
        <dbReference type="EMBL" id="KAI5956022.1"/>
    </source>
</evidence>
<comment type="caution">
    <text evidence="10">The sequence shown here is derived from an EMBL/GenBank/DDBJ whole genome shotgun (WGS) entry which is preliminary data.</text>
</comment>
<comment type="subcellular location">
    <subcellularLocation>
        <location evidence="2">Cytoplasm</location>
    </subcellularLocation>
    <subcellularLocation>
        <location evidence="1">Nucleus</location>
    </subcellularLocation>
</comment>
<evidence type="ECO:0000256" key="4">
    <source>
        <dbReference type="ARBA" id="ARBA00017286"/>
    </source>
</evidence>
<keyword evidence="7" id="KW-0539">Nucleus</keyword>
<evidence type="ECO:0000256" key="7">
    <source>
        <dbReference type="ARBA" id="ARBA00023242"/>
    </source>
</evidence>
<evidence type="ECO:0000256" key="3">
    <source>
        <dbReference type="ARBA" id="ARBA00007096"/>
    </source>
</evidence>
<organism evidence="10 11">
    <name type="scientific">Candida theae</name>
    <dbReference type="NCBI Taxonomy" id="1198502"/>
    <lineage>
        <taxon>Eukaryota</taxon>
        <taxon>Fungi</taxon>
        <taxon>Dikarya</taxon>
        <taxon>Ascomycota</taxon>
        <taxon>Saccharomycotina</taxon>
        <taxon>Pichiomycetes</taxon>
        <taxon>Debaryomycetaceae</taxon>
        <taxon>Candida/Lodderomyces clade</taxon>
        <taxon>Candida</taxon>
    </lineage>
</organism>
<sequence length="151" mass="17307">MEPTTKHAHDNDSDDVWAEDDEDNIEQHDNDTSKKLAYNDIVRQHRKQGYVDGITAHREDQLQRGFDDAFPQGAKLGIEVGKILARLKCKSGAPKREKEKEVNSGGVVDDEKLKCAINELSISKVLDRQYFDEDLQPLQTHDLIEKWRHQG</sequence>
<feature type="compositionally biased region" description="Basic and acidic residues" evidence="8">
    <location>
        <begin position="1"/>
        <end position="11"/>
    </location>
</feature>
<evidence type="ECO:0000256" key="6">
    <source>
        <dbReference type="ARBA" id="ARBA00022490"/>
    </source>
</evidence>